<dbReference type="Pfam" id="PF00476">
    <property type="entry name" value="DNA_pol_A"/>
    <property type="match status" value="1"/>
</dbReference>
<gene>
    <name evidence="18 22" type="primary">polA</name>
    <name evidence="22" type="ORF">MNY72_01160</name>
</gene>
<dbReference type="NCBIfam" id="TIGR00593">
    <property type="entry name" value="pola"/>
    <property type="match status" value="1"/>
</dbReference>
<dbReference type="Pfam" id="PF02739">
    <property type="entry name" value="5_3_exonuc_N"/>
    <property type="match status" value="1"/>
</dbReference>
<evidence type="ECO:0000256" key="4">
    <source>
        <dbReference type="ARBA" id="ARBA00020311"/>
    </source>
</evidence>
<evidence type="ECO:0000256" key="17">
    <source>
        <dbReference type="NCBIfam" id="TIGR00593"/>
    </source>
</evidence>
<dbReference type="Gene3D" id="3.30.420.10">
    <property type="entry name" value="Ribonuclease H-like superfamily/Ribonuclease H"/>
    <property type="match status" value="1"/>
</dbReference>
<feature type="domain" description="DNA-directed DNA polymerase family A palm" evidence="21">
    <location>
        <begin position="693"/>
        <end position="899"/>
    </location>
</feature>
<keyword evidence="8" id="KW-0540">Nuclease</keyword>
<dbReference type="RefSeq" id="WP_241542271.1">
    <property type="nucleotide sequence ID" value="NZ_CAWQWN010000001.1"/>
</dbReference>
<evidence type="ECO:0000313" key="23">
    <source>
        <dbReference type="Proteomes" id="UP000829116"/>
    </source>
</evidence>
<evidence type="ECO:0000256" key="7">
    <source>
        <dbReference type="ARBA" id="ARBA00022705"/>
    </source>
</evidence>
<keyword evidence="11 18" id="KW-0269">Exonuclease</keyword>
<protein>
    <recommendedName>
        <fullName evidence="4 17">DNA polymerase I</fullName>
        <ecNumber evidence="3 17">2.7.7.7</ecNumber>
    </recommendedName>
</protein>
<evidence type="ECO:0000256" key="1">
    <source>
        <dbReference type="ARBA" id="ARBA00007705"/>
    </source>
</evidence>
<dbReference type="FunFam" id="3.30.420.10:FF:000026">
    <property type="entry name" value="DNA polymerase I"/>
    <property type="match status" value="1"/>
</dbReference>
<dbReference type="InterPro" id="IPR029060">
    <property type="entry name" value="PIN-like_dom_sf"/>
</dbReference>
<dbReference type="EMBL" id="CP093245">
    <property type="protein sequence ID" value="UNH30971.1"/>
    <property type="molecule type" value="Genomic_DNA"/>
</dbReference>
<dbReference type="InterPro" id="IPR036279">
    <property type="entry name" value="5-3_exonuclease_C_sf"/>
</dbReference>
<dbReference type="GO" id="GO:0003677">
    <property type="term" value="F:DNA binding"/>
    <property type="evidence" value="ECO:0007669"/>
    <property type="project" value="UniProtKB-UniRule"/>
</dbReference>
<dbReference type="Gene3D" id="3.30.70.370">
    <property type="match status" value="1"/>
</dbReference>
<evidence type="ECO:0000256" key="10">
    <source>
        <dbReference type="ARBA" id="ARBA00022801"/>
    </source>
</evidence>
<keyword evidence="9 18" id="KW-0227">DNA damage</keyword>
<dbReference type="Gene3D" id="1.20.1060.10">
    <property type="entry name" value="Taq DNA Polymerase, Chain T, domain 4"/>
    <property type="match status" value="1"/>
</dbReference>
<dbReference type="FunFam" id="1.10.150.20:FF:000002">
    <property type="entry name" value="DNA polymerase I"/>
    <property type="match status" value="1"/>
</dbReference>
<dbReference type="InterPro" id="IPR018320">
    <property type="entry name" value="DNA_polymerase_1"/>
</dbReference>
<reference evidence="22" key="1">
    <citation type="submission" date="2022-03" db="EMBL/GenBank/DDBJ databases">
        <title>ESBL-producing Moellerella wisconsensis and Escherichia marmotae isolated from wild game meat.</title>
        <authorList>
            <person name="Biggel M."/>
        </authorList>
    </citation>
    <scope>NUCLEOTIDE SEQUENCE</scope>
    <source>
        <strain evidence="22">W51</strain>
    </source>
</reference>
<dbReference type="Proteomes" id="UP000829116">
    <property type="component" value="Chromosome"/>
</dbReference>
<keyword evidence="13 18" id="KW-0238">DNA-binding</keyword>
<dbReference type="FunFam" id="1.20.1060.10:FF:000001">
    <property type="entry name" value="DNA polymerase I"/>
    <property type="match status" value="1"/>
</dbReference>
<keyword evidence="7 18" id="KW-0235">DNA replication</keyword>
<dbReference type="FunFam" id="1.10.150.20:FF:000003">
    <property type="entry name" value="DNA polymerase I"/>
    <property type="match status" value="1"/>
</dbReference>
<evidence type="ECO:0000256" key="16">
    <source>
        <dbReference type="ARBA" id="ARBA00060162"/>
    </source>
</evidence>
<dbReference type="GO" id="GO:0006261">
    <property type="term" value="P:DNA-templated DNA replication"/>
    <property type="evidence" value="ECO:0007669"/>
    <property type="project" value="UniProtKB-UniRule"/>
</dbReference>
<proteinExistence type="inferred from homology"/>
<dbReference type="PROSITE" id="PS00447">
    <property type="entry name" value="DNA_POLYMERASE_A"/>
    <property type="match status" value="1"/>
</dbReference>
<dbReference type="GO" id="GO:0003887">
    <property type="term" value="F:DNA-directed DNA polymerase activity"/>
    <property type="evidence" value="ECO:0007669"/>
    <property type="project" value="UniProtKB-UniRule"/>
</dbReference>
<comment type="function">
    <text evidence="16">In addition to polymerase activity, this DNA polymerase exhibits 3'-5' and 5'-3' exonuclease activity. It is able to utilize nicked circular duplex DNA as a template and can unwind the parental DNA strand from its template.</text>
</comment>
<evidence type="ECO:0000256" key="6">
    <source>
        <dbReference type="ARBA" id="ARBA00022695"/>
    </source>
</evidence>
<dbReference type="SUPFAM" id="SSF53098">
    <property type="entry name" value="Ribonuclease H-like"/>
    <property type="match status" value="1"/>
</dbReference>
<comment type="catalytic activity">
    <reaction evidence="15 18">
        <text>DNA(n) + a 2'-deoxyribonucleoside 5'-triphosphate = DNA(n+1) + diphosphate</text>
        <dbReference type="Rhea" id="RHEA:22508"/>
        <dbReference type="Rhea" id="RHEA-COMP:17339"/>
        <dbReference type="Rhea" id="RHEA-COMP:17340"/>
        <dbReference type="ChEBI" id="CHEBI:33019"/>
        <dbReference type="ChEBI" id="CHEBI:61560"/>
        <dbReference type="ChEBI" id="CHEBI:173112"/>
        <dbReference type="EC" id="2.7.7.7"/>
    </reaction>
</comment>
<evidence type="ECO:0000259" key="20">
    <source>
        <dbReference type="SMART" id="SM00475"/>
    </source>
</evidence>
<dbReference type="GO" id="GO:0008409">
    <property type="term" value="F:5'-3' exonuclease activity"/>
    <property type="evidence" value="ECO:0007669"/>
    <property type="project" value="UniProtKB-UniRule"/>
</dbReference>
<dbReference type="CDD" id="cd08637">
    <property type="entry name" value="DNA_pol_A_pol_I_C"/>
    <property type="match status" value="1"/>
</dbReference>
<dbReference type="InterPro" id="IPR008918">
    <property type="entry name" value="HhH2"/>
</dbReference>
<evidence type="ECO:0000256" key="14">
    <source>
        <dbReference type="ARBA" id="ARBA00023204"/>
    </source>
</evidence>
<dbReference type="PANTHER" id="PTHR10133">
    <property type="entry name" value="DNA POLYMERASE I"/>
    <property type="match status" value="1"/>
</dbReference>
<dbReference type="InterPro" id="IPR019760">
    <property type="entry name" value="DNA-dir_DNA_pol_A_CS"/>
</dbReference>
<dbReference type="Gene3D" id="3.40.50.1010">
    <property type="entry name" value="5'-nuclease"/>
    <property type="match status" value="1"/>
</dbReference>
<dbReference type="InterPro" id="IPR002298">
    <property type="entry name" value="DNA_polymerase_A"/>
</dbReference>
<feature type="domain" description="5'-3' exonuclease" evidence="20">
    <location>
        <begin position="7"/>
        <end position="268"/>
    </location>
</feature>
<dbReference type="SUPFAM" id="SSF56672">
    <property type="entry name" value="DNA/RNA polymerases"/>
    <property type="match status" value="1"/>
</dbReference>
<dbReference type="AlphaFoldDB" id="A0A9Q8Q2H1"/>
<dbReference type="FunFam" id="3.40.50.1010:FF:000001">
    <property type="entry name" value="DNA polymerase I"/>
    <property type="match status" value="1"/>
</dbReference>
<dbReference type="Gene3D" id="1.10.150.20">
    <property type="entry name" value="5' to 3' exonuclease, C-terminal subdomain"/>
    <property type="match status" value="2"/>
</dbReference>
<dbReference type="SMART" id="SM00482">
    <property type="entry name" value="POLAc"/>
    <property type="match status" value="1"/>
</dbReference>
<dbReference type="SMART" id="SM00475">
    <property type="entry name" value="53EXOc"/>
    <property type="match status" value="1"/>
</dbReference>
<dbReference type="InterPro" id="IPR043502">
    <property type="entry name" value="DNA/RNA_pol_sf"/>
</dbReference>
<comment type="similarity">
    <text evidence="1 18">Belongs to the DNA polymerase type-A family.</text>
</comment>
<keyword evidence="5 18" id="KW-0808">Transferase</keyword>
<keyword evidence="10 18" id="KW-0378">Hydrolase</keyword>
<keyword evidence="14 18" id="KW-0234">DNA repair</keyword>
<sequence length="935" mass="104063">MAQIAENPLILVDGSSYLYRAYHAFPPLTNSAGQPTGAMYGVLNMLRSLILQYRPSHIAVVFDAKGKTFRDELFESYKSHRPPMPDDLREQIAPLHEMVEAIGLPLLVVPGVEADDVIGTLAKQASAQGRHVLISTGDKDMAQLVEPNVTLINTMTNTILGPEEVATKYGVPPELIIDFLALMGDSSDNIPGVPGVGEKTALALLQGIGSLEEIYNRLDDIAGLGFRGSKTLAPKMVDNRELAFLSYQLATIKTDVELDRDCEQLEVQALDADKLHQLFSRYEFKRWLTEVENGSWLDSKAAKPSASAKAASAAEVKIETVTAAPVAPLLTAENYQTILEPADFERWLEKLRTAKMFAFDTETNSLDTHEAQLVGMSFAIEPGHAAYLPLAHDYLDAPHQLPLDDVLAAMKPILENENIIKIGQNLKYDRGVLENYAIELKGIGFDTMLESYVLNSVAGMGRHDMDSLAERHLSHKTTTFEELAGKGKKQLTFNQIALEQAANYAAEDADVTLLLHQALWPQIEAEAKLKHVFTDIEMPLVPVLSRMERKGVLIDAKVLAEQSKEITARLGELEKLAYTLAGEEFNLASPKQLQVILFERLQLPVVKKTPSGAPSTNEEVLEELAIDHELPKLLLEHRGLAKLKSTYTDKLPLMINPKTQRVHTSYHQAVTATGRLSSRDPNLQNIPVRTAEGRRIRQAFIARDGYKVVAADYSQIELRIMAHLSQDKGLLTAFAEGKDIHRATAAEVFGVSLNEVTNDQRRSAKAINFGLIYGMSAFGLARQLGISRSEAQRYMDLYFERYPGVLDYMERTRQQAAEQGYVETLEGRRLYLPEINSRNGMRRKASEREAINAPMQGTAADIIKKAMITVDHWLQTEKPHAEMLMQVHDELVFEVKESELESVKQRIQSLMENSMSLDVPLKVEVGVGDNWDEAH</sequence>
<evidence type="ECO:0000256" key="8">
    <source>
        <dbReference type="ARBA" id="ARBA00022722"/>
    </source>
</evidence>
<organism evidence="22 23">
    <name type="scientific">Moellerella wisconsensis</name>
    <dbReference type="NCBI Taxonomy" id="158849"/>
    <lineage>
        <taxon>Bacteria</taxon>
        <taxon>Pseudomonadati</taxon>
        <taxon>Pseudomonadota</taxon>
        <taxon>Gammaproteobacteria</taxon>
        <taxon>Enterobacterales</taxon>
        <taxon>Morganellaceae</taxon>
        <taxon>Moellerella</taxon>
    </lineage>
</organism>
<evidence type="ECO:0000259" key="19">
    <source>
        <dbReference type="SMART" id="SM00474"/>
    </source>
</evidence>
<keyword evidence="6 18" id="KW-0548">Nucleotidyltransferase</keyword>
<evidence type="ECO:0000313" key="22">
    <source>
        <dbReference type="EMBL" id="UNH30971.1"/>
    </source>
</evidence>
<dbReference type="Pfam" id="PF01367">
    <property type="entry name" value="5_3_exonuc"/>
    <property type="match status" value="1"/>
</dbReference>
<dbReference type="InterPro" id="IPR020046">
    <property type="entry name" value="5-3_exonucl_a-hlix_arch_N"/>
</dbReference>
<dbReference type="InterPro" id="IPR012337">
    <property type="entry name" value="RNaseH-like_sf"/>
</dbReference>
<dbReference type="InterPro" id="IPR002562">
    <property type="entry name" value="3'-5'_exonuclease_dom"/>
</dbReference>
<evidence type="ECO:0000256" key="9">
    <source>
        <dbReference type="ARBA" id="ARBA00022763"/>
    </source>
</evidence>
<evidence type="ECO:0000256" key="5">
    <source>
        <dbReference type="ARBA" id="ARBA00022679"/>
    </source>
</evidence>
<dbReference type="InterPro" id="IPR002421">
    <property type="entry name" value="5-3_exonuclease"/>
</dbReference>
<dbReference type="CDD" id="cd09859">
    <property type="entry name" value="PIN_53EXO"/>
    <property type="match status" value="1"/>
</dbReference>
<evidence type="ECO:0000256" key="2">
    <source>
        <dbReference type="ARBA" id="ARBA00011541"/>
    </source>
</evidence>
<evidence type="ECO:0000259" key="21">
    <source>
        <dbReference type="SMART" id="SM00482"/>
    </source>
</evidence>
<evidence type="ECO:0000256" key="18">
    <source>
        <dbReference type="RuleBase" id="RU004460"/>
    </source>
</evidence>
<dbReference type="InterPro" id="IPR020045">
    <property type="entry name" value="DNA_polI_H3TH"/>
</dbReference>
<keyword evidence="12 18" id="KW-0239">DNA-directed DNA polymerase</keyword>
<dbReference type="EC" id="2.7.7.7" evidence="3 17"/>
<comment type="subunit">
    <text evidence="2">Single-chain monomer with multiple functions.</text>
</comment>
<dbReference type="PANTHER" id="PTHR10133:SF27">
    <property type="entry name" value="DNA POLYMERASE NU"/>
    <property type="match status" value="1"/>
</dbReference>
<evidence type="ECO:0000256" key="3">
    <source>
        <dbReference type="ARBA" id="ARBA00012417"/>
    </source>
</evidence>
<feature type="domain" description="3'-5' exonuclease" evidence="19">
    <location>
        <begin position="335"/>
        <end position="524"/>
    </location>
</feature>
<accession>A0A9Q8Q2H1</accession>
<dbReference type="PRINTS" id="PR00868">
    <property type="entry name" value="DNAPOLI"/>
</dbReference>
<dbReference type="InterPro" id="IPR001098">
    <property type="entry name" value="DNA-dir_DNA_pol_A_palm_dom"/>
</dbReference>
<name>A0A9Q8Q2H1_9GAMM</name>
<dbReference type="SMART" id="SM00474">
    <property type="entry name" value="35EXOc"/>
    <property type="match status" value="1"/>
</dbReference>
<dbReference type="InterPro" id="IPR036397">
    <property type="entry name" value="RNaseH_sf"/>
</dbReference>
<dbReference type="SUPFAM" id="SSF47807">
    <property type="entry name" value="5' to 3' exonuclease, C-terminal subdomain"/>
    <property type="match status" value="1"/>
</dbReference>
<dbReference type="SUPFAM" id="SSF88723">
    <property type="entry name" value="PIN domain-like"/>
    <property type="match status" value="1"/>
</dbReference>
<evidence type="ECO:0000256" key="12">
    <source>
        <dbReference type="ARBA" id="ARBA00022932"/>
    </source>
</evidence>
<dbReference type="GO" id="GO:0006302">
    <property type="term" value="P:double-strand break repair"/>
    <property type="evidence" value="ECO:0007669"/>
    <property type="project" value="TreeGrafter"/>
</dbReference>
<evidence type="ECO:0000256" key="11">
    <source>
        <dbReference type="ARBA" id="ARBA00022839"/>
    </source>
</evidence>
<evidence type="ECO:0000256" key="15">
    <source>
        <dbReference type="ARBA" id="ARBA00049244"/>
    </source>
</evidence>
<dbReference type="CDD" id="cd06139">
    <property type="entry name" value="DNA_polA_I_Ecoli_like_exo"/>
    <property type="match status" value="1"/>
</dbReference>
<dbReference type="NCBIfam" id="NF004397">
    <property type="entry name" value="PRK05755.1"/>
    <property type="match status" value="1"/>
</dbReference>
<evidence type="ECO:0000256" key="13">
    <source>
        <dbReference type="ARBA" id="ARBA00023125"/>
    </source>
</evidence>
<dbReference type="Pfam" id="PF01612">
    <property type="entry name" value="DNA_pol_A_exo1"/>
    <property type="match status" value="1"/>
</dbReference>
<dbReference type="CDD" id="cd09898">
    <property type="entry name" value="H3TH_53EXO"/>
    <property type="match status" value="1"/>
</dbReference>
<dbReference type="SMART" id="SM00279">
    <property type="entry name" value="HhH2"/>
    <property type="match status" value="1"/>
</dbReference>
<dbReference type="GO" id="GO:0008408">
    <property type="term" value="F:3'-5' exonuclease activity"/>
    <property type="evidence" value="ECO:0007669"/>
    <property type="project" value="UniProtKB-UniRule"/>
</dbReference>